<dbReference type="AlphaFoldDB" id="A0A7S4S349"/>
<name>A0A7S4S349_9DINO</name>
<evidence type="ECO:0000313" key="2">
    <source>
        <dbReference type="EMBL" id="CAE4632100.1"/>
    </source>
</evidence>
<reference evidence="2" key="1">
    <citation type="submission" date="2021-01" db="EMBL/GenBank/DDBJ databases">
        <authorList>
            <person name="Corre E."/>
            <person name="Pelletier E."/>
            <person name="Niang G."/>
            <person name="Scheremetjew M."/>
            <person name="Finn R."/>
            <person name="Kale V."/>
            <person name="Holt S."/>
            <person name="Cochrane G."/>
            <person name="Meng A."/>
            <person name="Brown T."/>
            <person name="Cohen L."/>
        </authorList>
    </citation>
    <scope>NUCLEOTIDE SEQUENCE</scope>
    <source>
        <strain evidence="2">CCMP3105</strain>
    </source>
</reference>
<organism evidence="2">
    <name type="scientific">Alexandrium monilatum</name>
    <dbReference type="NCBI Taxonomy" id="311494"/>
    <lineage>
        <taxon>Eukaryota</taxon>
        <taxon>Sar</taxon>
        <taxon>Alveolata</taxon>
        <taxon>Dinophyceae</taxon>
        <taxon>Gonyaulacales</taxon>
        <taxon>Pyrocystaceae</taxon>
        <taxon>Alexandrium</taxon>
    </lineage>
</organism>
<sequence>MAKPGPIVITLKKRLGPARRLEDEDEAVSGITAEPLGDLGSGGALGVISRSRSRSRKRSPSPLEPIRKGSSSPLEPLRTSAIAASSVLNVAALEDIFGRFHGQLDTWLQAESGKLERAEARGDSARGELRQCAEQVCEFLREHAPKAHAELGSDPAGDGFASRALPKFLEAIDEDRRALQEASAALAAFADRKFPKSEELAGLKEDVSPLPLLKALLRMLASPPKGGPPRGRQNGDDP</sequence>
<proteinExistence type="predicted"/>
<feature type="region of interest" description="Disordered" evidence="1">
    <location>
        <begin position="219"/>
        <end position="238"/>
    </location>
</feature>
<gene>
    <name evidence="2" type="ORF">AMON00008_LOCUS43873</name>
</gene>
<feature type="region of interest" description="Disordered" evidence="1">
    <location>
        <begin position="19"/>
        <end position="75"/>
    </location>
</feature>
<accession>A0A7S4S349</accession>
<evidence type="ECO:0000256" key="1">
    <source>
        <dbReference type="SAM" id="MobiDB-lite"/>
    </source>
</evidence>
<dbReference type="EMBL" id="HBNR01062253">
    <property type="protein sequence ID" value="CAE4632100.1"/>
    <property type="molecule type" value="Transcribed_RNA"/>
</dbReference>
<protein>
    <submittedName>
        <fullName evidence="2">Uncharacterized protein</fullName>
    </submittedName>
</protein>